<dbReference type="AlphaFoldDB" id="A0A0C2YKN4"/>
<dbReference type="Proteomes" id="UP000053989">
    <property type="component" value="Unassembled WGS sequence"/>
</dbReference>
<sequence>AELCHYFSDHPSDVMKDTDIIKWWLKHRNSYPTLAQIAKDVCAIPASSVPCEQLFSAGAEIATDHCSHLGTDKFKHLQILKHTWHQTISDHAKENLSEIEIVKYKELAERDVELAEYDQIDEQVMAL</sequence>
<dbReference type="OrthoDB" id="3270175at2759"/>
<dbReference type="Pfam" id="PF05699">
    <property type="entry name" value="Dimer_Tnp_hAT"/>
    <property type="match status" value="1"/>
</dbReference>
<accession>A0A0C2YKN4</accession>
<organism evidence="2 3">
    <name type="scientific">Scleroderma citrinum Foug A</name>
    <dbReference type="NCBI Taxonomy" id="1036808"/>
    <lineage>
        <taxon>Eukaryota</taxon>
        <taxon>Fungi</taxon>
        <taxon>Dikarya</taxon>
        <taxon>Basidiomycota</taxon>
        <taxon>Agaricomycotina</taxon>
        <taxon>Agaricomycetes</taxon>
        <taxon>Agaricomycetidae</taxon>
        <taxon>Boletales</taxon>
        <taxon>Sclerodermatineae</taxon>
        <taxon>Sclerodermataceae</taxon>
        <taxon>Scleroderma</taxon>
    </lineage>
</organism>
<name>A0A0C2YKN4_9AGAM</name>
<evidence type="ECO:0000259" key="1">
    <source>
        <dbReference type="Pfam" id="PF05699"/>
    </source>
</evidence>
<dbReference type="PANTHER" id="PTHR47611">
    <property type="entry name" value="HAT DIMERISATION DOMAIN, C-TERMINAL"/>
    <property type="match status" value="1"/>
</dbReference>
<dbReference type="InterPro" id="IPR012337">
    <property type="entry name" value="RNaseH-like_sf"/>
</dbReference>
<dbReference type="STRING" id="1036808.A0A0C2YKN4"/>
<dbReference type="SUPFAM" id="SSF53098">
    <property type="entry name" value="Ribonuclease H-like"/>
    <property type="match status" value="1"/>
</dbReference>
<gene>
    <name evidence="2" type="ORF">SCLCIDRAFT_145797</name>
</gene>
<protein>
    <recommendedName>
        <fullName evidence="1">HAT C-terminal dimerisation domain-containing protein</fullName>
    </recommendedName>
</protein>
<dbReference type="GO" id="GO:0046983">
    <property type="term" value="F:protein dimerization activity"/>
    <property type="evidence" value="ECO:0007669"/>
    <property type="project" value="InterPro"/>
</dbReference>
<evidence type="ECO:0000313" key="3">
    <source>
        <dbReference type="Proteomes" id="UP000053989"/>
    </source>
</evidence>
<dbReference type="InParanoid" id="A0A0C2YKN4"/>
<keyword evidence="3" id="KW-1185">Reference proteome</keyword>
<feature type="domain" description="HAT C-terminal dimerisation" evidence="1">
    <location>
        <begin position="2"/>
        <end position="80"/>
    </location>
</feature>
<dbReference type="InterPro" id="IPR008906">
    <property type="entry name" value="HATC_C_dom"/>
</dbReference>
<reference evidence="2 3" key="1">
    <citation type="submission" date="2014-04" db="EMBL/GenBank/DDBJ databases">
        <authorList>
            <consortium name="DOE Joint Genome Institute"/>
            <person name="Kuo A."/>
            <person name="Kohler A."/>
            <person name="Nagy L.G."/>
            <person name="Floudas D."/>
            <person name="Copeland A."/>
            <person name="Barry K.W."/>
            <person name="Cichocki N."/>
            <person name="Veneault-Fourrey C."/>
            <person name="LaButti K."/>
            <person name="Lindquist E.A."/>
            <person name="Lipzen A."/>
            <person name="Lundell T."/>
            <person name="Morin E."/>
            <person name="Murat C."/>
            <person name="Sun H."/>
            <person name="Tunlid A."/>
            <person name="Henrissat B."/>
            <person name="Grigoriev I.V."/>
            <person name="Hibbett D.S."/>
            <person name="Martin F."/>
            <person name="Nordberg H.P."/>
            <person name="Cantor M.N."/>
            <person name="Hua S.X."/>
        </authorList>
    </citation>
    <scope>NUCLEOTIDE SEQUENCE [LARGE SCALE GENOMIC DNA]</scope>
    <source>
        <strain evidence="2 3">Foug A</strain>
    </source>
</reference>
<dbReference type="EMBL" id="KN822502">
    <property type="protein sequence ID" value="KIM50333.1"/>
    <property type="molecule type" value="Genomic_DNA"/>
</dbReference>
<evidence type="ECO:0000313" key="2">
    <source>
        <dbReference type="EMBL" id="KIM50333.1"/>
    </source>
</evidence>
<reference evidence="3" key="2">
    <citation type="submission" date="2015-01" db="EMBL/GenBank/DDBJ databases">
        <title>Evolutionary Origins and Diversification of the Mycorrhizal Mutualists.</title>
        <authorList>
            <consortium name="DOE Joint Genome Institute"/>
            <consortium name="Mycorrhizal Genomics Consortium"/>
            <person name="Kohler A."/>
            <person name="Kuo A."/>
            <person name="Nagy L.G."/>
            <person name="Floudas D."/>
            <person name="Copeland A."/>
            <person name="Barry K.W."/>
            <person name="Cichocki N."/>
            <person name="Veneault-Fourrey C."/>
            <person name="LaButti K."/>
            <person name="Lindquist E.A."/>
            <person name="Lipzen A."/>
            <person name="Lundell T."/>
            <person name="Morin E."/>
            <person name="Murat C."/>
            <person name="Riley R."/>
            <person name="Ohm R."/>
            <person name="Sun H."/>
            <person name="Tunlid A."/>
            <person name="Henrissat B."/>
            <person name="Grigoriev I.V."/>
            <person name="Hibbett D.S."/>
            <person name="Martin F."/>
        </authorList>
    </citation>
    <scope>NUCLEOTIDE SEQUENCE [LARGE SCALE GENOMIC DNA]</scope>
    <source>
        <strain evidence="3">Foug A</strain>
    </source>
</reference>
<proteinExistence type="predicted"/>
<feature type="non-terminal residue" evidence="2">
    <location>
        <position position="1"/>
    </location>
</feature>
<dbReference type="HOGENOM" id="CLU_009123_9_0_1"/>
<dbReference type="PANTHER" id="PTHR47611:SF1">
    <property type="entry name" value="CCHC-TYPE DOMAIN-CONTAINING PROTEIN"/>
    <property type="match status" value="1"/>
</dbReference>